<evidence type="ECO:0000313" key="5">
    <source>
        <dbReference type="Proteomes" id="UP000616885"/>
    </source>
</evidence>
<dbReference type="InterPro" id="IPR029044">
    <property type="entry name" value="Nucleotide-diphossugar_trans"/>
</dbReference>
<evidence type="ECO:0000256" key="1">
    <source>
        <dbReference type="ARBA" id="ARBA00001913"/>
    </source>
</evidence>
<feature type="region of interest" description="Disordered" evidence="2">
    <location>
        <begin position="383"/>
        <end position="415"/>
    </location>
</feature>
<organism evidence="4 5">
    <name type="scientific">Bionectria ochroleuca</name>
    <name type="common">Gliocladium roseum</name>
    <dbReference type="NCBI Taxonomy" id="29856"/>
    <lineage>
        <taxon>Eukaryota</taxon>
        <taxon>Fungi</taxon>
        <taxon>Dikarya</taxon>
        <taxon>Ascomycota</taxon>
        <taxon>Pezizomycotina</taxon>
        <taxon>Sordariomycetes</taxon>
        <taxon>Hypocreomycetidae</taxon>
        <taxon>Hypocreales</taxon>
        <taxon>Bionectriaceae</taxon>
        <taxon>Clonostachys</taxon>
    </lineage>
</organism>
<dbReference type="GO" id="GO:0018279">
    <property type="term" value="P:protein N-linked glycosylation via asparagine"/>
    <property type="evidence" value="ECO:0007669"/>
    <property type="project" value="TreeGrafter"/>
</dbReference>
<dbReference type="FunFam" id="3.90.550.10:FF:000065">
    <property type="entry name" value="UDP-glucose:glycoprotein glucosyltransferase, putative"/>
    <property type="match status" value="1"/>
</dbReference>
<accession>A0A8H7N2M6</accession>
<reference evidence="4" key="1">
    <citation type="submission" date="2020-10" db="EMBL/GenBank/DDBJ databases">
        <title>High-Quality Genome Resource of Clonostachys rosea strain S41 by Oxford Nanopore Long-Read Sequencing.</title>
        <authorList>
            <person name="Wang H."/>
        </authorList>
    </citation>
    <scope>NUCLEOTIDE SEQUENCE</scope>
    <source>
        <strain evidence="4">S41</strain>
    </source>
</reference>
<dbReference type="GO" id="GO:0003980">
    <property type="term" value="F:UDP-glucose:glycoprotein glucosyltransferase activity"/>
    <property type="evidence" value="ECO:0007669"/>
    <property type="project" value="InterPro"/>
</dbReference>
<name>A0A8H7N2M6_BIOOC</name>
<protein>
    <recommendedName>
        <fullName evidence="3">Glucosyltransferase 24 catalytic domain-containing protein</fullName>
    </recommendedName>
</protein>
<dbReference type="EMBL" id="JADCTT010000013">
    <property type="protein sequence ID" value="KAF9744895.1"/>
    <property type="molecule type" value="Genomic_DNA"/>
</dbReference>
<comment type="caution">
    <text evidence="4">The sequence shown here is derived from an EMBL/GenBank/DDBJ whole genome shotgun (WGS) entry which is preliminary data.</text>
</comment>
<feature type="domain" description="Glucosyltransferase 24 catalytic" evidence="3">
    <location>
        <begin position="115"/>
        <end position="381"/>
    </location>
</feature>
<feature type="compositionally biased region" description="Polar residues" evidence="2">
    <location>
        <begin position="392"/>
        <end position="402"/>
    </location>
</feature>
<evidence type="ECO:0000259" key="3">
    <source>
        <dbReference type="Pfam" id="PF18404"/>
    </source>
</evidence>
<dbReference type="CDD" id="cd06432">
    <property type="entry name" value="GT8_HUGT1_C_like"/>
    <property type="match status" value="1"/>
</dbReference>
<dbReference type="InterPro" id="IPR040497">
    <property type="entry name" value="Glyco_transf_24"/>
</dbReference>
<dbReference type="GO" id="GO:0005783">
    <property type="term" value="C:endoplasmic reticulum"/>
    <property type="evidence" value="ECO:0007669"/>
    <property type="project" value="TreeGrafter"/>
</dbReference>
<dbReference type="InterPro" id="IPR009448">
    <property type="entry name" value="UDP-g_GGtrans"/>
</dbReference>
<dbReference type="SUPFAM" id="SSF53448">
    <property type="entry name" value="Nucleotide-diphospho-sugar transferases"/>
    <property type="match status" value="1"/>
</dbReference>
<dbReference type="Pfam" id="PF18404">
    <property type="entry name" value="Glyco_transf_24"/>
    <property type="match status" value="1"/>
</dbReference>
<dbReference type="AlphaFoldDB" id="A0A8H7N2M6"/>
<dbReference type="Proteomes" id="UP000616885">
    <property type="component" value="Unassembled WGS sequence"/>
</dbReference>
<evidence type="ECO:0000256" key="2">
    <source>
        <dbReference type="SAM" id="MobiDB-lite"/>
    </source>
</evidence>
<dbReference type="PANTHER" id="PTHR11226">
    <property type="entry name" value="UDP-GLUCOSE GLYCOPROTEIN:GLUCOSYLTRANSFERASE"/>
    <property type="match status" value="1"/>
</dbReference>
<dbReference type="GO" id="GO:0051082">
    <property type="term" value="F:unfolded protein binding"/>
    <property type="evidence" value="ECO:0007669"/>
    <property type="project" value="TreeGrafter"/>
</dbReference>
<dbReference type="Pfam" id="PF06427">
    <property type="entry name" value="UDP-g_GGTase"/>
    <property type="match status" value="1"/>
</dbReference>
<dbReference type="PANTHER" id="PTHR11226:SF0">
    <property type="entry name" value="UDP-GLUCOSE:GLYCOPROTEIN GLUCOSYLTRANSFERASE"/>
    <property type="match status" value="1"/>
</dbReference>
<dbReference type="GO" id="GO:0036503">
    <property type="term" value="P:ERAD pathway"/>
    <property type="evidence" value="ECO:0007669"/>
    <property type="project" value="TreeGrafter"/>
</dbReference>
<gene>
    <name evidence="4" type="ORF">IM811_004517</name>
</gene>
<evidence type="ECO:0000313" key="4">
    <source>
        <dbReference type="EMBL" id="KAF9744895.1"/>
    </source>
</evidence>
<proteinExistence type="predicted"/>
<comment type="cofactor">
    <cofactor evidence="1">
        <name>Ca(2+)</name>
        <dbReference type="ChEBI" id="CHEBI:29108"/>
    </cofactor>
</comment>
<dbReference type="Gene3D" id="3.90.550.10">
    <property type="entry name" value="Spore Coat Polysaccharide Biosynthesis Protein SpsA, Chain A"/>
    <property type="match status" value="1"/>
</dbReference>
<sequence length="415" mass="47997">MANLGYFQFKANPGFYNIQLKQGRSAEIYTIESVGAMGHEPVPGDEGTHVTLMDFQGTTLYPRLKRQPGMEKADVLREDDDDSDDSIVAKGLKFAGSLFGGSKDKALSTEAHAEINIFSVASGHLYERMLNIMMVSVMRNTKHTVKFWFIEQFLSPSFKDFIPHLAKEYGFKYEMVTYKWPHWLRQQKEKQREIWGYKILFLDVLFPLSLDKVIFVDADQVVRTDMMDLVNHDLEGAPYGFTPMCDSRTEMEGFRFWKQGYWENFLRGRPYHISALYVVDLRRFREMAAGDRLRQQYHTLSADPNSLSNLDQDLPNNMQFQIPIHSLPQEWLWCETWCSDESLSQARTIDLCNNPETKEPKLDRARRQVPEWTVYDDEIAAVDRRRRASAGQEDSQASTKIGQSGGDNAHKIDEL</sequence>